<dbReference type="Proteomes" id="UP000052258">
    <property type="component" value="Unassembled WGS sequence"/>
</dbReference>
<proteinExistence type="predicted"/>
<comment type="caution">
    <text evidence="2">The sequence shown here is derived from an EMBL/GenBank/DDBJ whole genome shotgun (WGS) entry which is preliminary data.</text>
</comment>
<organism evidence="2 3">
    <name type="scientific">Listeria fleischmannii 1991</name>
    <dbReference type="NCBI Taxonomy" id="1430899"/>
    <lineage>
        <taxon>Bacteria</taxon>
        <taxon>Bacillati</taxon>
        <taxon>Bacillota</taxon>
        <taxon>Bacilli</taxon>
        <taxon>Bacillales</taxon>
        <taxon>Listeriaceae</taxon>
        <taxon>Listeria</taxon>
    </lineage>
</organism>
<evidence type="ECO:0000313" key="2">
    <source>
        <dbReference type="EMBL" id="KMT58037.1"/>
    </source>
</evidence>
<evidence type="ECO:0000313" key="3">
    <source>
        <dbReference type="Proteomes" id="UP000052258"/>
    </source>
</evidence>
<dbReference type="AlphaFoldDB" id="A0A0J8G658"/>
<protein>
    <submittedName>
        <fullName evidence="2">Uncharacterized protein</fullName>
    </submittedName>
</protein>
<keyword evidence="1" id="KW-1133">Transmembrane helix</keyword>
<evidence type="ECO:0000256" key="1">
    <source>
        <dbReference type="SAM" id="Phobius"/>
    </source>
</evidence>
<accession>A0A0J8G658</accession>
<dbReference type="PATRIC" id="fig|1430899.3.peg.2529"/>
<feature type="transmembrane region" description="Helical" evidence="1">
    <location>
        <begin position="18"/>
        <end position="38"/>
    </location>
</feature>
<sequence length="39" mass="4711">MDLGGSILHTYNYFNHHLYSLFVKMGFICFNLSAFWLFY</sequence>
<reference evidence="2 3" key="1">
    <citation type="journal article" date="2015" name="Genome Biol. Evol.">
        <title>Comparative Genomics of Listeria Sensu Lato: Genus-Wide Differences in Evolutionary Dynamics and the Progressive Gain of Complex, Potentially Pathogenicity-Related Traits through Lateral Gene Transfer.</title>
        <authorList>
            <person name="Chiara M."/>
            <person name="Caruso M."/>
            <person name="D'Erchia A.M."/>
            <person name="Manzari C."/>
            <person name="Fraccalvieri R."/>
            <person name="Goffredo E."/>
            <person name="Latorre L."/>
            <person name="Miccolupo A."/>
            <person name="Padalino I."/>
            <person name="Santagada G."/>
            <person name="Chiocco D."/>
            <person name="Pesole G."/>
            <person name="Horner D.S."/>
            <person name="Parisi A."/>
        </authorList>
    </citation>
    <scope>NUCLEOTIDE SEQUENCE [LARGE SCALE GENOMIC DNA]</scope>
    <source>
        <strain evidence="2 3">1991</strain>
    </source>
</reference>
<keyword evidence="3" id="KW-1185">Reference proteome</keyword>
<keyword evidence="1" id="KW-0472">Membrane</keyword>
<dbReference type="EMBL" id="AZHO01000035">
    <property type="protein sequence ID" value="KMT58037.1"/>
    <property type="molecule type" value="Genomic_DNA"/>
</dbReference>
<gene>
    <name evidence="2" type="ORF">X560_2478</name>
</gene>
<keyword evidence="1" id="KW-0812">Transmembrane</keyword>
<name>A0A0J8G658_9LIST</name>